<keyword evidence="2" id="KW-1185">Reference proteome</keyword>
<evidence type="ECO:0000313" key="2">
    <source>
        <dbReference type="Proteomes" id="UP000276133"/>
    </source>
</evidence>
<evidence type="ECO:0000313" key="1">
    <source>
        <dbReference type="EMBL" id="RNA28716.1"/>
    </source>
</evidence>
<organism evidence="1 2">
    <name type="scientific">Brachionus plicatilis</name>
    <name type="common">Marine rotifer</name>
    <name type="synonym">Brachionus muelleri</name>
    <dbReference type="NCBI Taxonomy" id="10195"/>
    <lineage>
        <taxon>Eukaryota</taxon>
        <taxon>Metazoa</taxon>
        <taxon>Spiralia</taxon>
        <taxon>Gnathifera</taxon>
        <taxon>Rotifera</taxon>
        <taxon>Eurotatoria</taxon>
        <taxon>Monogononta</taxon>
        <taxon>Pseudotrocha</taxon>
        <taxon>Ploima</taxon>
        <taxon>Brachionidae</taxon>
        <taxon>Brachionus</taxon>
    </lineage>
</organism>
<dbReference type="EMBL" id="REGN01002352">
    <property type="protein sequence ID" value="RNA28716.1"/>
    <property type="molecule type" value="Genomic_DNA"/>
</dbReference>
<accession>A0A3M7RYW3</accession>
<comment type="caution">
    <text evidence="1">The sequence shown here is derived from an EMBL/GenBank/DDBJ whole genome shotgun (WGS) entry which is preliminary data.</text>
</comment>
<protein>
    <submittedName>
        <fullName evidence="1">Uncharacterized protein</fullName>
    </submittedName>
</protein>
<sequence length="61" mass="7096">MEAWYETQGKGLSNKKIRNIVSETIYFDFIFEKSEKISIHTSVGCGQDKPVHYTDVNKIDR</sequence>
<reference evidence="1 2" key="1">
    <citation type="journal article" date="2018" name="Sci. Rep.">
        <title>Genomic signatures of local adaptation to the degree of environmental predictability in rotifers.</title>
        <authorList>
            <person name="Franch-Gras L."/>
            <person name="Hahn C."/>
            <person name="Garcia-Roger E.M."/>
            <person name="Carmona M.J."/>
            <person name="Serra M."/>
            <person name="Gomez A."/>
        </authorList>
    </citation>
    <scope>NUCLEOTIDE SEQUENCE [LARGE SCALE GENOMIC DNA]</scope>
    <source>
        <strain evidence="1">HYR1</strain>
    </source>
</reference>
<dbReference type="Proteomes" id="UP000276133">
    <property type="component" value="Unassembled WGS sequence"/>
</dbReference>
<dbReference type="AlphaFoldDB" id="A0A3M7RYW3"/>
<proteinExistence type="predicted"/>
<gene>
    <name evidence="1" type="ORF">BpHYR1_040632</name>
</gene>
<name>A0A3M7RYW3_BRAPC</name>